<evidence type="ECO:0000313" key="4">
    <source>
        <dbReference type="Proteomes" id="UP000245946"/>
    </source>
</evidence>
<evidence type="ECO:0000313" key="3">
    <source>
        <dbReference type="EMBL" id="PWN98109.1"/>
    </source>
</evidence>
<dbReference type="SUPFAM" id="SSF57756">
    <property type="entry name" value="Retrovirus zinc finger-like domains"/>
    <property type="match status" value="1"/>
</dbReference>
<dbReference type="GO" id="GO:0003676">
    <property type="term" value="F:nucleic acid binding"/>
    <property type="evidence" value="ECO:0007669"/>
    <property type="project" value="InterPro"/>
</dbReference>
<feature type="region of interest" description="Disordered" evidence="2">
    <location>
        <begin position="98"/>
        <end position="119"/>
    </location>
</feature>
<dbReference type="PANTHER" id="PTHR46242:SF1">
    <property type="entry name" value="ZINC FINGER CCHC DOMAIN-CONTAINING PROTEIN 9"/>
    <property type="match status" value="1"/>
</dbReference>
<accession>A0A316Z933</accession>
<protein>
    <recommendedName>
        <fullName evidence="5">CCHC-type domain-containing protein</fullName>
    </recommendedName>
</protein>
<dbReference type="InterPro" id="IPR036875">
    <property type="entry name" value="Znf_CCHC_sf"/>
</dbReference>
<evidence type="ECO:0008006" key="5">
    <source>
        <dbReference type="Google" id="ProtNLM"/>
    </source>
</evidence>
<sequence length="119" mass="12673">FIPCLCPPWQGHLASQCPSNAGRGVYPRGGSCKLCSSVQHLARDCPLSLRAQPAGAAALGIAAMTGAQHLGQGDREAGADEDDFHQLARRRVQLARQEKIKSSTTTTTTTRGEKKVISF</sequence>
<keyword evidence="4" id="KW-1185">Reference proteome</keyword>
<dbReference type="GO" id="GO:0008270">
    <property type="term" value="F:zinc ion binding"/>
    <property type="evidence" value="ECO:0007669"/>
    <property type="project" value="InterPro"/>
</dbReference>
<evidence type="ECO:0000256" key="2">
    <source>
        <dbReference type="SAM" id="MobiDB-lite"/>
    </source>
</evidence>
<reference evidence="3 4" key="1">
    <citation type="journal article" date="2018" name="Mol. Biol. Evol.">
        <title>Broad Genomic Sampling Reveals a Smut Pathogenic Ancestry of the Fungal Clade Ustilaginomycotina.</title>
        <authorList>
            <person name="Kijpornyongpan T."/>
            <person name="Mondo S.J."/>
            <person name="Barry K."/>
            <person name="Sandor L."/>
            <person name="Lee J."/>
            <person name="Lipzen A."/>
            <person name="Pangilinan J."/>
            <person name="LaButti K."/>
            <person name="Hainaut M."/>
            <person name="Henrissat B."/>
            <person name="Grigoriev I.V."/>
            <person name="Spatafora J.W."/>
            <person name="Aime M.C."/>
        </authorList>
    </citation>
    <scope>NUCLEOTIDE SEQUENCE [LARGE SCALE GENOMIC DNA]</scope>
    <source>
        <strain evidence="3 4">MCA 4186</strain>
    </source>
</reference>
<dbReference type="AlphaFoldDB" id="A0A316Z933"/>
<dbReference type="PANTHER" id="PTHR46242">
    <property type="entry name" value="ZINC FINGER CCHC DOMAIN-CONTAINING PROTEIN 9 ZCCHC9"/>
    <property type="match status" value="1"/>
</dbReference>
<gene>
    <name evidence="3" type="ORF">FA09DRAFT_297362</name>
</gene>
<dbReference type="InterPro" id="IPR042246">
    <property type="entry name" value="ZCCHC9"/>
</dbReference>
<proteinExistence type="predicted"/>
<evidence type="ECO:0000256" key="1">
    <source>
        <dbReference type="ARBA" id="ARBA00022664"/>
    </source>
</evidence>
<dbReference type="STRING" id="58919.A0A316Z933"/>
<dbReference type="OrthoDB" id="3863715at2759"/>
<dbReference type="Gene3D" id="4.10.60.10">
    <property type="entry name" value="Zinc finger, CCHC-type"/>
    <property type="match status" value="1"/>
</dbReference>
<dbReference type="GeneID" id="37267749"/>
<dbReference type="EMBL" id="KZ819292">
    <property type="protein sequence ID" value="PWN98109.1"/>
    <property type="molecule type" value="Genomic_DNA"/>
</dbReference>
<name>A0A316Z933_9BASI</name>
<dbReference type="Proteomes" id="UP000245946">
    <property type="component" value="Unassembled WGS sequence"/>
</dbReference>
<dbReference type="GO" id="GO:0005730">
    <property type="term" value="C:nucleolus"/>
    <property type="evidence" value="ECO:0007669"/>
    <property type="project" value="TreeGrafter"/>
</dbReference>
<keyword evidence="1" id="KW-0507">mRNA processing</keyword>
<organism evidence="3 4">
    <name type="scientific">Tilletiopsis washingtonensis</name>
    <dbReference type="NCBI Taxonomy" id="58919"/>
    <lineage>
        <taxon>Eukaryota</taxon>
        <taxon>Fungi</taxon>
        <taxon>Dikarya</taxon>
        <taxon>Basidiomycota</taxon>
        <taxon>Ustilaginomycotina</taxon>
        <taxon>Exobasidiomycetes</taxon>
        <taxon>Entylomatales</taxon>
        <taxon>Entylomatales incertae sedis</taxon>
        <taxon>Tilletiopsis</taxon>
    </lineage>
</organism>
<feature type="non-terminal residue" evidence="3">
    <location>
        <position position="1"/>
    </location>
</feature>
<dbReference type="RefSeq" id="XP_025598388.1">
    <property type="nucleotide sequence ID" value="XM_025740203.1"/>
</dbReference>
<dbReference type="GO" id="GO:0006397">
    <property type="term" value="P:mRNA processing"/>
    <property type="evidence" value="ECO:0007669"/>
    <property type="project" value="UniProtKB-KW"/>
</dbReference>